<feature type="domain" description="SnoaL-like" evidence="1">
    <location>
        <begin position="9"/>
        <end position="112"/>
    </location>
</feature>
<sequence length="123" mass="13524">MRSAREVVEAYNLVAWNNQDLALAGERLAGSVVRHEAGGARALTRAQAVQRIVDIWEMFTALRFELNLVVAGDDDEHVAIAYQATMTLKDGTKNSIGSIEIFHVVDGRIVEVYNCGHQQGAWG</sequence>
<protein>
    <submittedName>
        <fullName evidence="2">SnoaL-like polyketide cyclase family protein</fullName>
    </submittedName>
</protein>
<evidence type="ECO:0000259" key="1">
    <source>
        <dbReference type="Pfam" id="PF12680"/>
    </source>
</evidence>
<accession>X8CPJ1</accession>
<dbReference type="Gene3D" id="3.10.450.50">
    <property type="match status" value="1"/>
</dbReference>
<reference evidence="2 3" key="1">
    <citation type="submission" date="2013-12" db="EMBL/GenBank/DDBJ databases">
        <authorList>
            <person name="Zelazny A."/>
            <person name="Olivier K."/>
            <person name="Holland S."/>
            <person name="Lenaerts A."/>
            <person name="Ordway D."/>
            <person name="DeGroote M.A."/>
            <person name="Parker T."/>
            <person name="Sizemore C."/>
            <person name="Tallon L.J."/>
            <person name="Sadzewicz L.K."/>
            <person name="Sengamalay N."/>
            <person name="Fraser C.M."/>
            <person name="Hine E."/>
            <person name="Shefchek K.A."/>
            <person name="Das S.P."/>
            <person name="Tettelin H."/>
        </authorList>
    </citation>
    <scope>NUCLEOTIDE SEQUENCE [LARGE SCALE GENOMIC DNA]</scope>
    <source>
        <strain evidence="2 3">1956</strain>
    </source>
</reference>
<dbReference type="Proteomes" id="UP000020825">
    <property type="component" value="Unassembled WGS sequence"/>
</dbReference>
<dbReference type="AlphaFoldDB" id="X8CPJ1"/>
<evidence type="ECO:0000313" key="3">
    <source>
        <dbReference type="Proteomes" id="UP000020825"/>
    </source>
</evidence>
<name>X8CPJ1_MYCIT</name>
<dbReference type="Pfam" id="PF12680">
    <property type="entry name" value="SnoaL_2"/>
    <property type="match status" value="1"/>
</dbReference>
<comment type="caution">
    <text evidence="2">The sequence shown here is derived from an EMBL/GenBank/DDBJ whole genome shotgun (WGS) entry which is preliminary data.</text>
</comment>
<gene>
    <name evidence="2" type="ORF">I550_0503</name>
</gene>
<dbReference type="InterPro" id="IPR032710">
    <property type="entry name" value="NTF2-like_dom_sf"/>
</dbReference>
<dbReference type="EMBL" id="JAOG01000001">
    <property type="protein sequence ID" value="EUA57378.1"/>
    <property type="molecule type" value="Genomic_DNA"/>
</dbReference>
<organism evidence="2 3">
    <name type="scientific">Mycobacterium intracellulare 1956</name>
    <dbReference type="NCBI Taxonomy" id="1299331"/>
    <lineage>
        <taxon>Bacteria</taxon>
        <taxon>Bacillati</taxon>
        <taxon>Actinomycetota</taxon>
        <taxon>Actinomycetes</taxon>
        <taxon>Mycobacteriales</taxon>
        <taxon>Mycobacteriaceae</taxon>
        <taxon>Mycobacterium</taxon>
        <taxon>Mycobacterium avium complex (MAC)</taxon>
    </lineage>
</organism>
<dbReference type="InterPro" id="IPR037401">
    <property type="entry name" value="SnoaL-like"/>
</dbReference>
<proteinExistence type="predicted"/>
<dbReference type="SUPFAM" id="SSF54427">
    <property type="entry name" value="NTF2-like"/>
    <property type="match status" value="1"/>
</dbReference>
<evidence type="ECO:0000313" key="2">
    <source>
        <dbReference type="EMBL" id="EUA57378.1"/>
    </source>
</evidence>
<dbReference type="PATRIC" id="fig|1299331.3.peg.489"/>